<proteinExistence type="predicted"/>
<evidence type="ECO:0000256" key="1">
    <source>
        <dbReference type="SAM" id="MobiDB-lite"/>
    </source>
</evidence>
<accession>A0A7I4YSM4</accession>
<feature type="compositionally biased region" description="Polar residues" evidence="1">
    <location>
        <begin position="190"/>
        <end position="206"/>
    </location>
</feature>
<dbReference type="Proteomes" id="UP000025227">
    <property type="component" value="Unplaced"/>
</dbReference>
<evidence type="ECO:0000313" key="2">
    <source>
        <dbReference type="Proteomes" id="UP000025227"/>
    </source>
</evidence>
<reference evidence="3" key="1">
    <citation type="submission" date="2020-12" db="UniProtKB">
        <authorList>
            <consortium name="WormBaseParasite"/>
        </authorList>
    </citation>
    <scope>IDENTIFICATION</scope>
    <source>
        <strain evidence="3">MHco3</strain>
    </source>
</reference>
<feature type="region of interest" description="Disordered" evidence="1">
    <location>
        <begin position="166"/>
        <end position="206"/>
    </location>
</feature>
<dbReference type="WBParaSite" id="HCON_00139060-00001">
    <property type="protein sequence ID" value="HCON_00139060-00001"/>
    <property type="gene ID" value="HCON_00139060"/>
</dbReference>
<name>A0A7I4YSM4_HAECO</name>
<sequence length="407" mass="44088">MSELGHRRVANRKKEMQGSYIGMMNPKNTASLPPSNGKPFPTLSPYLTDIPAASSELAEIVEKNHWYTQLSPTIATALTPYFAEFTTVTPDFRDTTVDDEQSIEFKRELHQPASPTVAPAESSSNSTDLPIEVTKVVSVKGQNHWYTRLSSAIATALTPSFADITTTTPGSSDIAADNAESSESRGKLHQPTSPTAAPIDSSSNFTDLPTEITKINKWYTRLSPSIATALTPYYTDITTTTLEFSGTTADDAQPVRFEGKLYQSMSPAQTAAPIDSPSDSTDFPTTTTRAMSLKAEVNQWHTRLSATLETASTPVTPHFVDITTTPEFWNTTADEAQPIGFNGMLHQPTSPTVAPVDSSSNSTVLSTEITKTNQLNHLPQTSHLEPKDLPVDQSNSTGSSLNQKVLC</sequence>
<evidence type="ECO:0000313" key="3">
    <source>
        <dbReference type="WBParaSite" id="HCON_00139060-00001"/>
    </source>
</evidence>
<feature type="region of interest" description="Disordered" evidence="1">
    <location>
        <begin position="345"/>
        <end position="407"/>
    </location>
</feature>
<feature type="compositionally biased region" description="Polar residues" evidence="1">
    <location>
        <begin position="392"/>
        <end position="407"/>
    </location>
</feature>
<protein>
    <submittedName>
        <fullName evidence="3">Uncharacterized protein</fullName>
    </submittedName>
</protein>
<dbReference type="AlphaFoldDB" id="A0A7I4YSM4"/>
<organism evidence="2 3">
    <name type="scientific">Haemonchus contortus</name>
    <name type="common">Barber pole worm</name>
    <dbReference type="NCBI Taxonomy" id="6289"/>
    <lineage>
        <taxon>Eukaryota</taxon>
        <taxon>Metazoa</taxon>
        <taxon>Ecdysozoa</taxon>
        <taxon>Nematoda</taxon>
        <taxon>Chromadorea</taxon>
        <taxon>Rhabditida</taxon>
        <taxon>Rhabditina</taxon>
        <taxon>Rhabditomorpha</taxon>
        <taxon>Strongyloidea</taxon>
        <taxon>Trichostrongylidae</taxon>
        <taxon>Haemonchus</taxon>
    </lineage>
</organism>
<feature type="compositionally biased region" description="Polar residues" evidence="1">
    <location>
        <begin position="347"/>
        <end position="383"/>
    </location>
</feature>
<dbReference type="OrthoDB" id="5897650at2759"/>
<feature type="region of interest" description="Disordered" evidence="1">
    <location>
        <begin position="107"/>
        <end position="126"/>
    </location>
</feature>
<keyword evidence="2" id="KW-1185">Reference proteome</keyword>